<accession>A0A099NTG4</accession>
<reference evidence="3" key="4">
    <citation type="submission" date="2017-01" db="EMBL/GenBank/DDBJ databases">
        <authorList>
            <person name="Mah S.A."/>
            <person name="Swanson W.J."/>
            <person name="Moy G.W."/>
            <person name="Vacquier V.D."/>
        </authorList>
    </citation>
    <scope>NUCLEOTIDE SEQUENCE [LARGE SCALE GENOMIC DNA]</scope>
    <source>
        <strain evidence="3">129</strain>
    </source>
</reference>
<proteinExistence type="predicted"/>
<evidence type="ECO:0000313" key="4">
    <source>
        <dbReference type="Proteomes" id="UP000029867"/>
    </source>
</evidence>
<dbReference type="EMBL" id="JQFK01000869">
    <property type="protein sequence ID" value="KGK35202.1"/>
    <property type="molecule type" value="Genomic_DNA"/>
</dbReference>
<reference evidence="4" key="1">
    <citation type="journal article" date="2014" name="Microb. Cell Fact.">
        <title>Exploiting Issatchenkia orientalis SD108 for succinic acid production.</title>
        <authorList>
            <person name="Xiao H."/>
            <person name="Shao Z."/>
            <person name="Jiang Y."/>
            <person name="Dole S."/>
            <person name="Zhao H."/>
        </authorList>
    </citation>
    <scope>NUCLEOTIDE SEQUENCE [LARGE SCALE GENOMIC DNA]</scope>
    <source>
        <strain evidence="4">SD108</strain>
    </source>
</reference>
<reference evidence="5" key="3">
    <citation type="journal article" date="2017" name="Genome Announc.">
        <title>Genome sequences of Cyberlindnera fabianii 65, Pichia kudriavzevii 129, and Saccharomyces cerevisiae 131 isolated from fermented masau fruits in Zimbabwe.</title>
        <authorList>
            <person name="van Rijswijck I.M.H."/>
            <person name="Derks M.F.L."/>
            <person name="Abee T."/>
            <person name="de Ridder D."/>
            <person name="Smid E.J."/>
        </authorList>
    </citation>
    <scope>NUCLEOTIDE SEQUENCE [LARGE SCALE GENOMIC DNA]</scope>
    <source>
        <strain evidence="5">129</strain>
    </source>
</reference>
<evidence type="ECO:0000313" key="3">
    <source>
        <dbReference type="EMBL" id="ONH73717.1"/>
    </source>
</evidence>
<gene>
    <name evidence="3" type="ORF">BOH78_2939</name>
    <name evidence="2" type="ORF">JL09_g5648</name>
</gene>
<dbReference type="Proteomes" id="UP000189274">
    <property type="component" value="Unassembled WGS sequence"/>
</dbReference>
<dbReference type="Proteomes" id="UP000029867">
    <property type="component" value="Unassembled WGS sequence"/>
</dbReference>
<feature type="region of interest" description="Disordered" evidence="1">
    <location>
        <begin position="1"/>
        <end position="20"/>
    </location>
</feature>
<dbReference type="AlphaFoldDB" id="A0A099NTG4"/>
<evidence type="ECO:0000313" key="2">
    <source>
        <dbReference type="EMBL" id="KGK35202.1"/>
    </source>
</evidence>
<evidence type="ECO:0000313" key="5">
    <source>
        <dbReference type="Proteomes" id="UP000189274"/>
    </source>
</evidence>
<protein>
    <submittedName>
        <fullName evidence="2">Uncharacterized protein</fullName>
    </submittedName>
</protein>
<name>A0A099NTG4_PICKU</name>
<comment type="caution">
    <text evidence="2">The sequence shown here is derived from an EMBL/GenBank/DDBJ whole genome shotgun (WGS) entry which is preliminary data.</text>
</comment>
<evidence type="ECO:0000256" key="1">
    <source>
        <dbReference type="SAM" id="MobiDB-lite"/>
    </source>
</evidence>
<dbReference type="HOGENOM" id="CLU_2320729_0_0_1"/>
<dbReference type="EMBL" id="MQVM01000013">
    <property type="protein sequence ID" value="ONH73717.1"/>
    <property type="molecule type" value="Genomic_DNA"/>
</dbReference>
<reference evidence="2" key="2">
    <citation type="submission" date="2014-08" db="EMBL/GenBank/DDBJ databases">
        <title>Exploiting Issatchenkia orientalis SD108 for Succinic Acid Production.</title>
        <authorList>
            <person name="Xiao H."/>
            <person name="Shao Z."/>
            <person name="Jiang Y."/>
            <person name="Dole S."/>
            <person name="Zhao H."/>
        </authorList>
    </citation>
    <scope>NUCLEOTIDE SEQUENCE [LARGE SCALE GENOMIC DNA]</scope>
    <source>
        <strain evidence="2">SD108</strain>
    </source>
</reference>
<sequence length="99" mass="11179">MVNENTRVVRRKQGQSVSSSILKKDQRIVQLGRKNNHILCGTVLKRISSTSHLSIKIKQSVPSSLFLYPLYAFLIYAYRTGTHCVLVGKSGGYTYFCPK</sequence>
<organism evidence="2 4">
    <name type="scientific">Pichia kudriavzevii</name>
    <name type="common">Yeast</name>
    <name type="synonym">Issatchenkia orientalis</name>
    <dbReference type="NCBI Taxonomy" id="4909"/>
    <lineage>
        <taxon>Eukaryota</taxon>
        <taxon>Fungi</taxon>
        <taxon>Dikarya</taxon>
        <taxon>Ascomycota</taxon>
        <taxon>Saccharomycotina</taxon>
        <taxon>Pichiomycetes</taxon>
        <taxon>Pichiales</taxon>
        <taxon>Pichiaceae</taxon>
        <taxon>Pichia</taxon>
    </lineage>
</organism>